<evidence type="ECO:0000259" key="3">
    <source>
        <dbReference type="Pfam" id="PF03816"/>
    </source>
</evidence>
<dbReference type="EMBL" id="JACCFS010000001">
    <property type="protein sequence ID" value="NYJ37183.1"/>
    <property type="molecule type" value="Genomic_DNA"/>
</dbReference>
<dbReference type="Gene3D" id="3.40.630.190">
    <property type="entry name" value="LCP protein"/>
    <property type="match status" value="1"/>
</dbReference>
<dbReference type="InterPro" id="IPR004474">
    <property type="entry name" value="LytR_CpsA_psr"/>
</dbReference>
<evidence type="ECO:0000256" key="2">
    <source>
        <dbReference type="SAM" id="MobiDB-lite"/>
    </source>
</evidence>
<reference evidence="5 6" key="1">
    <citation type="submission" date="2020-07" db="EMBL/GenBank/DDBJ databases">
        <title>Sequencing the genomes of 1000 actinobacteria strains.</title>
        <authorList>
            <person name="Klenk H.-P."/>
        </authorList>
    </citation>
    <scope>NUCLEOTIDE SEQUENCE [LARGE SCALE GENOMIC DNA]</scope>
    <source>
        <strain evidence="5 6">DSM 44442</strain>
    </source>
</reference>
<proteinExistence type="inferred from homology"/>
<dbReference type="NCBIfam" id="TIGR00350">
    <property type="entry name" value="lytR_cpsA_psr"/>
    <property type="match status" value="1"/>
</dbReference>
<keyword evidence="6" id="KW-1185">Reference proteome</keyword>
<dbReference type="PROSITE" id="PS51257">
    <property type="entry name" value="PROKAR_LIPOPROTEIN"/>
    <property type="match status" value="1"/>
</dbReference>
<evidence type="ECO:0000313" key="5">
    <source>
        <dbReference type="EMBL" id="NYJ37183.1"/>
    </source>
</evidence>
<protein>
    <submittedName>
        <fullName evidence="5">LCP family protein required for cell wall assembly</fullName>
    </submittedName>
</protein>
<organism evidence="5 6">
    <name type="scientific">Nocardiopsis aegyptia</name>
    <dbReference type="NCBI Taxonomy" id="220378"/>
    <lineage>
        <taxon>Bacteria</taxon>
        <taxon>Bacillati</taxon>
        <taxon>Actinomycetota</taxon>
        <taxon>Actinomycetes</taxon>
        <taxon>Streptosporangiales</taxon>
        <taxon>Nocardiopsidaceae</taxon>
        <taxon>Nocardiopsis</taxon>
    </lineage>
</organism>
<dbReference type="PANTHER" id="PTHR33392">
    <property type="entry name" value="POLYISOPRENYL-TEICHOIC ACID--PEPTIDOGLYCAN TEICHOIC ACID TRANSFERASE TAGU"/>
    <property type="match status" value="1"/>
</dbReference>
<dbReference type="Pfam" id="PF13399">
    <property type="entry name" value="LytR_C"/>
    <property type="match status" value="1"/>
</dbReference>
<dbReference type="Pfam" id="PF03816">
    <property type="entry name" value="LytR_cpsA_psr"/>
    <property type="match status" value="1"/>
</dbReference>
<evidence type="ECO:0000256" key="1">
    <source>
        <dbReference type="ARBA" id="ARBA00006068"/>
    </source>
</evidence>
<dbReference type="AlphaFoldDB" id="A0A7Z0ETW0"/>
<evidence type="ECO:0000259" key="4">
    <source>
        <dbReference type="Pfam" id="PF13399"/>
    </source>
</evidence>
<comment type="similarity">
    <text evidence="1">Belongs to the LytR/CpsA/Psr (LCP) family.</text>
</comment>
<feature type="domain" description="Cell envelope-related transcriptional attenuator" evidence="3">
    <location>
        <begin position="88"/>
        <end position="244"/>
    </location>
</feature>
<dbReference type="InterPro" id="IPR027381">
    <property type="entry name" value="LytR/CpsA/Psr_C"/>
</dbReference>
<feature type="compositionally biased region" description="Acidic residues" evidence="2">
    <location>
        <begin position="329"/>
        <end position="347"/>
    </location>
</feature>
<feature type="region of interest" description="Disordered" evidence="2">
    <location>
        <begin position="445"/>
        <end position="479"/>
    </location>
</feature>
<dbReference type="Proteomes" id="UP000572051">
    <property type="component" value="Unassembled WGS sequence"/>
</dbReference>
<gene>
    <name evidence="5" type="ORF">HNR10_005064</name>
</gene>
<feature type="region of interest" description="Disordered" evidence="2">
    <location>
        <begin position="326"/>
        <end position="351"/>
    </location>
</feature>
<evidence type="ECO:0000313" key="6">
    <source>
        <dbReference type="Proteomes" id="UP000572051"/>
    </source>
</evidence>
<comment type="caution">
    <text evidence="5">The sequence shown here is derived from an EMBL/GenBank/DDBJ whole genome shotgun (WGS) entry which is preliminary data.</text>
</comment>
<name>A0A7Z0ETW0_9ACTN</name>
<dbReference type="Gene3D" id="3.30.70.2390">
    <property type="match status" value="1"/>
</dbReference>
<dbReference type="InterPro" id="IPR050922">
    <property type="entry name" value="LytR/CpsA/Psr_CW_biosynth"/>
</dbReference>
<accession>A0A7Z0ETW0</accession>
<sequence length="479" mass="50159">MSRRNVSARRRMSLGQWSACGATGLLIAACLTAYGMYSDALSIDTEAVDPDGWGDRPDQVEGLHNILLLGTDERAGDNAEFSEEHGIRPDVLVIVSIDADNGGVTMVNLPRDLIVELPACDAVGDYPGWAGGADQLNHAMFYGGMDCQGNAVETITGVHLEHIVAVDFAGFADIVNTIGGVEMCVPEPINDPKAHLELEAGEQRLNGEQALGLARSRASTEFGSDLNRIENQQRLMGAIMREVTSGDILSSPTTLYSFIDAVTDSLVTDDDLTVDKMRELAVAVREVDLEQMTMVTVPVVEHPADANKLAFEEPAAQELLAAVAAGEVQAEEEDTGGDAEAEEDAEAPVDPSDVSVRILNGTAVNGLAADVEPLLVQEGFTVTGRGNPETRVPETTTVYHGPGQEAEAELLASALTSATTEEVPDLEGEALELVMIQADWGPVVGLGGGSDGGGEGTGDGGALDGLDTSTAAEDEVTCS</sequence>
<feature type="compositionally biased region" description="Gly residues" evidence="2">
    <location>
        <begin position="445"/>
        <end position="463"/>
    </location>
</feature>
<dbReference type="PANTHER" id="PTHR33392:SF6">
    <property type="entry name" value="POLYISOPRENYL-TEICHOIC ACID--PEPTIDOGLYCAN TEICHOIC ACID TRANSFERASE TAGU"/>
    <property type="match status" value="1"/>
</dbReference>
<feature type="domain" description="LytR/CpsA/Psr regulator C-terminal" evidence="4">
    <location>
        <begin position="353"/>
        <end position="432"/>
    </location>
</feature>